<organism evidence="2 3">
    <name type="scientific">Tahibacter harae</name>
    <dbReference type="NCBI Taxonomy" id="2963937"/>
    <lineage>
        <taxon>Bacteria</taxon>
        <taxon>Pseudomonadati</taxon>
        <taxon>Pseudomonadota</taxon>
        <taxon>Gammaproteobacteria</taxon>
        <taxon>Lysobacterales</taxon>
        <taxon>Rhodanobacteraceae</taxon>
        <taxon>Tahibacter</taxon>
    </lineage>
</organism>
<dbReference type="InterPro" id="IPR016181">
    <property type="entry name" value="Acyl_CoA_acyltransferase"/>
</dbReference>
<gene>
    <name evidence="2" type="ORF">NM961_02730</name>
</gene>
<keyword evidence="3" id="KW-1185">Reference proteome</keyword>
<sequence>MSKIHIAPIEDIAGLAEVRVLFEEYAASLGIDLDFQGFPQELAGLPGAYAAPGGTLLLARLDGAAVGCVAVRPLQQPAVAELKRLYVREAGRGHGLGLALSEAAIAFARGAGYASLRLDTLPDMHAARRLYAGLGFREIAPYRHNPVAGTSYLELDLRAAPAPKPG</sequence>
<evidence type="ECO:0000313" key="2">
    <source>
        <dbReference type="EMBL" id="MCQ4163619.1"/>
    </source>
</evidence>
<dbReference type="SUPFAM" id="SSF55729">
    <property type="entry name" value="Acyl-CoA N-acyltransferases (Nat)"/>
    <property type="match status" value="1"/>
</dbReference>
<dbReference type="PROSITE" id="PS51186">
    <property type="entry name" value="GNAT"/>
    <property type="match status" value="1"/>
</dbReference>
<dbReference type="CDD" id="cd04301">
    <property type="entry name" value="NAT_SF"/>
    <property type="match status" value="1"/>
</dbReference>
<dbReference type="RefSeq" id="WP_255911006.1">
    <property type="nucleotide sequence ID" value="NZ_JANFQO010000002.1"/>
</dbReference>
<proteinExistence type="predicted"/>
<dbReference type="EMBL" id="JANFQO010000002">
    <property type="protein sequence ID" value="MCQ4163619.1"/>
    <property type="molecule type" value="Genomic_DNA"/>
</dbReference>
<evidence type="ECO:0000259" key="1">
    <source>
        <dbReference type="PROSITE" id="PS51186"/>
    </source>
</evidence>
<feature type="domain" description="N-acetyltransferase" evidence="1">
    <location>
        <begin position="16"/>
        <end position="158"/>
    </location>
</feature>
<reference evidence="2" key="1">
    <citation type="submission" date="2022-07" db="EMBL/GenBank/DDBJ databases">
        <title>Tahibacter sp., a new gammaproteobacterium isolated from the silt sample collected at pig farm.</title>
        <authorList>
            <person name="Chen H."/>
        </authorList>
    </citation>
    <scope>NUCLEOTIDE SEQUENCE</scope>
    <source>
        <strain evidence="2">P2K</strain>
    </source>
</reference>
<evidence type="ECO:0000313" key="3">
    <source>
        <dbReference type="Proteomes" id="UP001165498"/>
    </source>
</evidence>
<dbReference type="Pfam" id="PF00583">
    <property type="entry name" value="Acetyltransf_1"/>
    <property type="match status" value="1"/>
</dbReference>
<name>A0ABT1QM68_9GAMM</name>
<dbReference type="Gene3D" id="3.40.630.30">
    <property type="match status" value="1"/>
</dbReference>
<comment type="caution">
    <text evidence="2">The sequence shown here is derived from an EMBL/GenBank/DDBJ whole genome shotgun (WGS) entry which is preliminary data.</text>
</comment>
<dbReference type="PANTHER" id="PTHR43305">
    <property type="entry name" value="FAMILY N-ACETYLTRANSFERASE, PUTATIVE (AFU_ORTHOLOGUE AFUA_2G01380)-RELATED"/>
    <property type="match status" value="1"/>
</dbReference>
<accession>A0ABT1QM68</accession>
<protein>
    <submittedName>
        <fullName evidence="2">GNAT family N-acetyltransferase</fullName>
    </submittedName>
</protein>
<dbReference type="Proteomes" id="UP001165498">
    <property type="component" value="Unassembled WGS sequence"/>
</dbReference>
<dbReference type="PANTHER" id="PTHR43305:SF1">
    <property type="entry name" value="FAMILY N-ACETYLTRANSFERASE, PUTATIVE (AFU_ORTHOLOGUE AFUA_2G01380)-RELATED"/>
    <property type="match status" value="1"/>
</dbReference>
<dbReference type="InterPro" id="IPR000182">
    <property type="entry name" value="GNAT_dom"/>
</dbReference>
<dbReference type="InterPro" id="IPR052777">
    <property type="entry name" value="Acetyltransferase_Enz"/>
</dbReference>